<keyword evidence="9" id="KW-0067">ATP-binding</keyword>
<accession>A0AAD5YMI6</accession>
<dbReference type="InterPro" id="IPR002500">
    <property type="entry name" value="PAPS_reduct_dom"/>
</dbReference>
<dbReference type="GO" id="GO:0005524">
    <property type="term" value="F:ATP binding"/>
    <property type="evidence" value="ECO:0007669"/>
    <property type="project" value="UniProtKB-KW"/>
</dbReference>
<dbReference type="GO" id="GO:0006747">
    <property type="term" value="P:FAD biosynthetic process"/>
    <property type="evidence" value="ECO:0007669"/>
    <property type="project" value="TreeGrafter"/>
</dbReference>
<dbReference type="CDD" id="cd23948">
    <property type="entry name" value="FAD_synthase"/>
    <property type="match status" value="1"/>
</dbReference>
<keyword evidence="4" id="KW-0288">FMN</keyword>
<evidence type="ECO:0000256" key="2">
    <source>
        <dbReference type="ARBA" id="ARBA00012393"/>
    </source>
</evidence>
<dbReference type="PANTHER" id="PTHR23293:SF9">
    <property type="entry name" value="FAD SYNTHASE"/>
    <property type="match status" value="1"/>
</dbReference>
<reference evidence="15" key="1">
    <citation type="submission" date="2022-07" db="EMBL/GenBank/DDBJ databases">
        <title>Genome Sequence of Leucocoprinus birnbaumii.</title>
        <authorList>
            <person name="Buettner E."/>
        </authorList>
    </citation>
    <scope>NUCLEOTIDE SEQUENCE</scope>
    <source>
        <strain evidence="15">VT141</strain>
    </source>
</reference>
<dbReference type="Pfam" id="PF01507">
    <property type="entry name" value="PAPS_reduct"/>
    <property type="match status" value="1"/>
</dbReference>
<comment type="catalytic activity">
    <reaction evidence="12">
        <text>FMN + ATP + H(+) = FAD + diphosphate</text>
        <dbReference type="Rhea" id="RHEA:17237"/>
        <dbReference type="ChEBI" id="CHEBI:15378"/>
        <dbReference type="ChEBI" id="CHEBI:30616"/>
        <dbReference type="ChEBI" id="CHEBI:33019"/>
        <dbReference type="ChEBI" id="CHEBI:57692"/>
        <dbReference type="ChEBI" id="CHEBI:58210"/>
        <dbReference type="EC" id="2.7.7.2"/>
    </reaction>
</comment>
<evidence type="ECO:0000256" key="7">
    <source>
        <dbReference type="ARBA" id="ARBA00022741"/>
    </source>
</evidence>
<keyword evidence="8" id="KW-0274">FAD</keyword>
<evidence type="ECO:0000256" key="10">
    <source>
        <dbReference type="ARBA" id="ARBA00031145"/>
    </source>
</evidence>
<keyword evidence="16" id="KW-1185">Reference proteome</keyword>
<dbReference type="SUPFAM" id="SSF52402">
    <property type="entry name" value="Adenine nucleotide alpha hydrolases-like"/>
    <property type="match status" value="1"/>
</dbReference>
<evidence type="ECO:0000256" key="1">
    <source>
        <dbReference type="ARBA" id="ARBA00004726"/>
    </source>
</evidence>
<comment type="caution">
    <text evidence="15">The sequence shown here is derived from an EMBL/GenBank/DDBJ whole genome shotgun (WGS) entry which is preliminary data.</text>
</comment>
<dbReference type="Proteomes" id="UP001213000">
    <property type="component" value="Unassembled WGS sequence"/>
</dbReference>
<organism evidence="15 16">
    <name type="scientific">Leucocoprinus birnbaumii</name>
    <dbReference type="NCBI Taxonomy" id="56174"/>
    <lineage>
        <taxon>Eukaryota</taxon>
        <taxon>Fungi</taxon>
        <taxon>Dikarya</taxon>
        <taxon>Basidiomycota</taxon>
        <taxon>Agaricomycotina</taxon>
        <taxon>Agaricomycetes</taxon>
        <taxon>Agaricomycetidae</taxon>
        <taxon>Agaricales</taxon>
        <taxon>Agaricineae</taxon>
        <taxon>Agaricaceae</taxon>
        <taxon>Leucocoprinus</taxon>
    </lineage>
</organism>
<name>A0AAD5YMI6_9AGAR</name>
<keyword evidence="5" id="KW-0808">Transferase</keyword>
<dbReference type="GO" id="GO:0003919">
    <property type="term" value="F:FMN adenylyltransferase activity"/>
    <property type="evidence" value="ECO:0007669"/>
    <property type="project" value="UniProtKB-EC"/>
</dbReference>
<evidence type="ECO:0000313" key="16">
    <source>
        <dbReference type="Proteomes" id="UP001213000"/>
    </source>
</evidence>
<evidence type="ECO:0000256" key="3">
    <source>
        <dbReference type="ARBA" id="ARBA00022630"/>
    </source>
</evidence>
<evidence type="ECO:0000313" key="15">
    <source>
        <dbReference type="EMBL" id="KAJ3563165.1"/>
    </source>
</evidence>
<dbReference type="InterPro" id="IPR014729">
    <property type="entry name" value="Rossmann-like_a/b/a_fold"/>
</dbReference>
<keyword evidence="7" id="KW-0547">Nucleotide-binding</keyword>
<dbReference type="EMBL" id="JANIEX010000788">
    <property type="protein sequence ID" value="KAJ3563165.1"/>
    <property type="molecule type" value="Genomic_DNA"/>
</dbReference>
<evidence type="ECO:0000256" key="9">
    <source>
        <dbReference type="ARBA" id="ARBA00022840"/>
    </source>
</evidence>
<dbReference type="AlphaFoldDB" id="A0AAD5YMI6"/>
<evidence type="ECO:0000256" key="12">
    <source>
        <dbReference type="ARBA" id="ARBA00049494"/>
    </source>
</evidence>
<evidence type="ECO:0000256" key="8">
    <source>
        <dbReference type="ARBA" id="ARBA00022827"/>
    </source>
</evidence>
<feature type="compositionally biased region" description="Low complexity" evidence="13">
    <location>
        <begin position="117"/>
        <end position="133"/>
    </location>
</feature>
<keyword evidence="3" id="KW-0285">Flavoprotein</keyword>
<feature type="domain" description="Phosphoadenosine phosphosulphate reductase" evidence="14">
    <location>
        <begin position="44"/>
        <end position="261"/>
    </location>
</feature>
<evidence type="ECO:0000256" key="11">
    <source>
        <dbReference type="ARBA" id="ARBA00031871"/>
    </source>
</evidence>
<evidence type="ECO:0000256" key="13">
    <source>
        <dbReference type="SAM" id="MobiDB-lite"/>
    </source>
</evidence>
<gene>
    <name evidence="15" type="ORF">NP233_g9116</name>
</gene>
<evidence type="ECO:0000256" key="4">
    <source>
        <dbReference type="ARBA" id="ARBA00022643"/>
    </source>
</evidence>
<dbReference type="PANTHER" id="PTHR23293">
    <property type="entry name" value="FAD SYNTHETASE-RELATED FMN ADENYLYLTRANSFERASE"/>
    <property type="match status" value="1"/>
</dbReference>
<feature type="region of interest" description="Disordered" evidence="13">
    <location>
        <begin position="117"/>
        <end position="152"/>
    </location>
</feature>
<proteinExistence type="predicted"/>
<evidence type="ECO:0000256" key="5">
    <source>
        <dbReference type="ARBA" id="ARBA00022679"/>
    </source>
</evidence>
<dbReference type="Gene3D" id="3.40.50.620">
    <property type="entry name" value="HUPs"/>
    <property type="match status" value="1"/>
</dbReference>
<sequence length="410" mass="44277">MDCTKIAEEVYDLAESDHPLAPLVKEALEVIDQCLDTHGLEGTSLSFNGGKDCTVLLHLYAGALACRLQQGQQIRPIKAMYIPVPSPFSDLELFIDETVKLYNIDLYSCRPSSSFPVESVPTPSSSTPQLSTVHGSAHAPRSRPVGSAKGGEGMRQALQTYKDLFPQITAILIGTRRTDPHGGKPSPLSVFIELSSSYFIRLSASLSHRNMTDPGWPSFERVNPIINWSYEDVWTFLRHLKVPYCNLYDQGYTSLGSTYNTFPNPALLIHDTNSNSTSSSLDSYPSEPQTPLSAASIISPTSVLTEFMSTTHTTPLKDDDEPLSPTTTLSSCMAKTHTMPNGVLPRSLTSEIQRSLGNADSMKGLKRRYLPAYELKDGSLERCGRGSAAVAVAGAVAGAGAAAQVAKSSA</sequence>
<keyword evidence="6" id="KW-0548">Nucleotidyltransferase</keyword>
<evidence type="ECO:0000256" key="6">
    <source>
        <dbReference type="ARBA" id="ARBA00022695"/>
    </source>
</evidence>
<dbReference type="EC" id="2.7.7.2" evidence="2"/>
<comment type="pathway">
    <text evidence="1">Cofactor biosynthesis; FAD biosynthesis; FAD from FMN: step 1/1.</text>
</comment>
<protein>
    <recommendedName>
        <fullName evidence="2">FAD synthase</fullName>
        <ecNumber evidence="2">2.7.7.2</ecNumber>
    </recommendedName>
    <alternativeName>
        <fullName evidence="10">FAD pyrophosphorylase</fullName>
    </alternativeName>
    <alternativeName>
        <fullName evidence="11">FMN adenylyltransferase</fullName>
    </alternativeName>
</protein>
<evidence type="ECO:0000259" key="14">
    <source>
        <dbReference type="Pfam" id="PF01507"/>
    </source>
</evidence>